<dbReference type="RefSeq" id="WP_344031149.1">
    <property type="nucleotide sequence ID" value="NZ_BAAAOB010000001.1"/>
</dbReference>
<keyword evidence="1" id="KW-0472">Membrane</keyword>
<accession>A0ABP4XSW1</accession>
<comment type="caution">
    <text evidence="2">The sequence shown here is derived from an EMBL/GenBank/DDBJ whole genome shotgun (WGS) entry which is preliminary data.</text>
</comment>
<feature type="transmembrane region" description="Helical" evidence="1">
    <location>
        <begin position="66"/>
        <end position="89"/>
    </location>
</feature>
<dbReference type="EMBL" id="BAAAOB010000001">
    <property type="protein sequence ID" value="GAA1787428.1"/>
    <property type="molecule type" value="Genomic_DNA"/>
</dbReference>
<gene>
    <name evidence="2" type="ORF">GCM10009768_15510</name>
</gene>
<proteinExistence type="predicted"/>
<feature type="transmembrane region" description="Helical" evidence="1">
    <location>
        <begin position="23"/>
        <end position="46"/>
    </location>
</feature>
<organism evidence="2 3">
    <name type="scientific">Leucobacter iarius</name>
    <dbReference type="NCBI Taxonomy" id="333963"/>
    <lineage>
        <taxon>Bacteria</taxon>
        <taxon>Bacillati</taxon>
        <taxon>Actinomycetota</taxon>
        <taxon>Actinomycetes</taxon>
        <taxon>Micrococcales</taxon>
        <taxon>Microbacteriaceae</taxon>
        <taxon>Leucobacter</taxon>
    </lineage>
</organism>
<keyword evidence="3" id="KW-1185">Reference proteome</keyword>
<sequence length="100" mass="10487">MTDHAGGTTDTQPEMVRTVSAPVVARVAFVGVSVVLAIVGWMIASAQISTVRDNGGGTLDLFPAELMSFTLGLALMLTGLLMLTVWGAVELARLLRRSSV</sequence>
<name>A0ABP4XSW1_9MICO</name>
<evidence type="ECO:0000256" key="1">
    <source>
        <dbReference type="SAM" id="Phobius"/>
    </source>
</evidence>
<evidence type="ECO:0000313" key="2">
    <source>
        <dbReference type="EMBL" id="GAA1787428.1"/>
    </source>
</evidence>
<protein>
    <submittedName>
        <fullName evidence="2">Uncharacterized protein</fullName>
    </submittedName>
</protein>
<keyword evidence="1" id="KW-1133">Transmembrane helix</keyword>
<keyword evidence="1" id="KW-0812">Transmembrane</keyword>
<dbReference type="Proteomes" id="UP001500851">
    <property type="component" value="Unassembled WGS sequence"/>
</dbReference>
<reference evidence="3" key="1">
    <citation type="journal article" date="2019" name="Int. J. Syst. Evol. Microbiol.">
        <title>The Global Catalogue of Microorganisms (GCM) 10K type strain sequencing project: providing services to taxonomists for standard genome sequencing and annotation.</title>
        <authorList>
            <consortium name="The Broad Institute Genomics Platform"/>
            <consortium name="The Broad Institute Genome Sequencing Center for Infectious Disease"/>
            <person name="Wu L."/>
            <person name="Ma J."/>
        </authorList>
    </citation>
    <scope>NUCLEOTIDE SEQUENCE [LARGE SCALE GENOMIC DNA]</scope>
    <source>
        <strain evidence="3">JCM 14736</strain>
    </source>
</reference>
<evidence type="ECO:0000313" key="3">
    <source>
        <dbReference type="Proteomes" id="UP001500851"/>
    </source>
</evidence>